<feature type="compositionally biased region" description="Low complexity" evidence="1">
    <location>
        <begin position="38"/>
        <end position="48"/>
    </location>
</feature>
<comment type="caution">
    <text evidence="2">The sequence shown here is derived from an EMBL/GenBank/DDBJ whole genome shotgun (WGS) entry which is preliminary data.</text>
</comment>
<dbReference type="EMBL" id="VJMJ01000090">
    <property type="protein sequence ID" value="KAF0736079.1"/>
    <property type="molecule type" value="Genomic_DNA"/>
</dbReference>
<evidence type="ECO:0008006" key="4">
    <source>
        <dbReference type="Google" id="ProtNLM"/>
    </source>
</evidence>
<name>A0A6G0X835_9STRA</name>
<feature type="region of interest" description="Disordered" evidence="1">
    <location>
        <begin position="38"/>
        <end position="78"/>
    </location>
</feature>
<keyword evidence="3" id="KW-1185">Reference proteome</keyword>
<accession>A0A6G0X835</accession>
<dbReference type="AlphaFoldDB" id="A0A6G0X835"/>
<evidence type="ECO:0000313" key="2">
    <source>
        <dbReference type="EMBL" id="KAF0736079.1"/>
    </source>
</evidence>
<reference evidence="2 3" key="1">
    <citation type="submission" date="2019-07" db="EMBL/GenBank/DDBJ databases">
        <title>Genomics analysis of Aphanomyces spp. identifies a new class of oomycete effector associated with host adaptation.</title>
        <authorList>
            <person name="Gaulin E."/>
        </authorList>
    </citation>
    <scope>NUCLEOTIDE SEQUENCE [LARGE SCALE GENOMIC DNA]</scope>
    <source>
        <strain evidence="2 3">ATCC 201684</strain>
    </source>
</reference>
<evidence type="ECO:0000313" key="3">
    <source>
        <dbReference type="Proteomes" id="UP000481153"/>
    </source>
</evidence>
<gene>
    <name evidence="2" type="ORF">Ae201684_007665</name>
</gene>
<sequence length="434" mass="50633">MEDSWLQDLHLLIATDDQLQEELANVCEILDEDIELSFGESPSSSPLSHEPRPTQSTVDKRREGHEDARKETVKRQRSYIRQRDEIHHLRQQVDQLTAVLKRKARNRQADISLWERTAREEFTEKTKSMEENKYLRVAIYQNSTFIDQMQRVFLKKPRLTSHIDVHSEEWKYYKLAAQSSLREAAIHAIADRQYHRMQSALVKADVFDRDKPLFIVKAIPHADRSYLLEAIHVDLNAPFHLVGAAAWRVFQGHHPLDLPLNAVQGHTHIDPNTVYSTCMQERNGMTWHSNMVRKYYVELDCEVIVSRTVFEDAALPHMTKGAIEDRCIWLIVKPLPNELNRCRFTYLQHLFWPKEEVETLGEDVIAEVLAYLNKISFQFLPTRPGQLPLTTDLDYASLPFPKMAAFVERGTRFSDTLKTQLNDVIQQFNDQCLM</sequence>
<evidence type="ECO:0000256" key="1">
    <source>
        <dbReference type="SAM" id="MobiDB-lite"/>
    </source>
</evidence>
<organism evidence="2 3">
    <name type="scientific">Aphanomyces euteiches</name>
    <dbReference type="NCBI Taxonomy" id="100861"/>
    <lineage>
        <taxon>Eukaryota</taxon>
        <taxon>Sar</taxon>
        <taxon>Stramenopiles</taxon>
        <taxon>Oomycota</taxon>
        <taxon>Saprolegniomycetes</taxon>
        <taxon>Saprolegniales</taxon>
        <taxon>Verrucalvaceae</taxon>
        <taxon>Aphanomyces</taxon>
    </lineage>
</organism>
<proteinExistence type="predicted"/>
<feature type="compositionally biased region" description="Basic and acidic residues" evidence="1">
    <location>
        <begin position="58"/>
        <end position="74"/>
    </location>
</feature>
<dbReference type="Proteomes" id="UP000481153">
    <property type="component" value="Unassembled WGS sequence"/>
</dbReference>
<dbReference type="VEuPathDB" id="FungiDB:AeMF1_001859"/>
<protein>
    <recommendedName>
        <fullName evidence="4">START domain-containing protein</fullName>
    </recommendedName>
</protein>